<proteinExistence type="predicted"/>
<reference evidence="1 2" key="1">
    <citation type="submission" date="2020-08" db="EMBL/GenBank/DDBJ databases">
        <title>Genomic Encyclopedia of Type Strains, Phase IV (KMG-IV): sequencing the most valuable type-strain genomes for metagenomic binning, comparative biology and taxonomic classification.</title>
        <authorList>
            <person name="Goeker M."/>
        </authorList>
    </citation>
    <scope>NUCLEOTIDE SEQUENCE [LARGE SCALE GENOMIC DNA]</scope>
    <source>
        <strain evidence="1 2">DSM 17976</strain>
    </source>
</reference>
<name>A0A7W5ZUM0_9BACT</name>
<keyword evidence="2" id="KW-1185">Reference proteome</keyword>
<dbReference type="RefSeq" id="WP_183980745.1">
    <property type="nucleotide sequence ID" value="NZ_JACIBY010000037.1"/>
</dbReference>
<sequence length="90" mass="10691">MQFHDYITLVQRVDSLIKTKSTGSPKQMAQRLGISERSWYYLLNQLRSEFGIPIAFSRFRCSYYYPDDASHWDDFLKIFMALPNSKITEK</sequence>
<accession>A0A7W5ZUM0</accession>
<evidence type="ECO:0000313" key="1">
    <source>
        <dbReference type="EMBL" id="MBB3842396.1"/>
    </source>
</evidence>
<organism evidence="1 2">
    <name type="scientific">Runella defluvii</name>
    <dbReference type="NCBI Taxonomy" id="370973"/>
    <lineage>
        <taxon>Bacteria</taxon>
        <taxon>Pseudomonadati</taxon>
        <taxon>Bacteroidota</taxon>
        <taxon>Cytophagia</taxon>
        <taxon>Cytophagales</taxon>
        <taxon>Spirosomataceae</taxon>
        <taxon>Runella</taxon>
    </lineage>
</organism>
<comment type="caution">
    <text evidence="1">The sequence shown here is derived from an EMBL/GenBank/DDBJ whole genome shotgun (WGS) entry which is preliminary data.</text>
</comment>
<dbReference type="EMBL" id="JACIBY010000037">
    <property type="protein sequence ID" value="MBB3842396.1"/>
    <property type="molecule type" value="Genomic_DNA"/>
</dbReference>
<evidence type="ECO:0008006" key="3">
    <source>
        <dbReference type="Google" id="ProtNLM"/>
    </source>
</evidence>
<gene>
    <name evidence="1" type="ORF">FHS57_006427</name>
</gene>
<dbReference type="Proteomes" id="UP000541352">
    <property type="component" value="Unassembled WGS sequence"/>
</dbReference>
<evidence type="ECO:0000313" key="2">
    <source>
        <dbReference type="Proteomes" id="UP000541352"/>
    </source>
</evidence>
<protein>
    <recommendedName>
        <fullName evidence="3">HTH domain-containing protein</fullName>
    </recommendedName>
</protein>
<dbReference type="AlphaFoldDB" id="A0A7W5ZUM0"/>